<feature type="region of interest" description="Disordered" evidence="1">
    <location>
        <begin position="100"/>
        <end position="151"/>
    </location>
</feature>
<gene>
    <name evidence="3" type="ORF">LMG26411_05383</name>
</gene>
<dbReference type="InterPro" id="IPR024973">
    <property type="entry name" value="ESPR"/>
</dbReference>
<sequence length="151" mass="15215">MNTIYRIVWSATARIWVAVAESAKARGKGCGRSSLRRATVILAAAGSLAAIGQAQAAPMRNEIPFGYEGVAVTARAQTATTSKASAIAGDEGCQCTGGLPESMGAAAPGGDPASRIGARPGGDNDAAMPADEAGSRAMTETPPLWILAGRE</sequence>
<reference evidence="3 4" key="1">
    <citation type="submission" date="2021-03" db="EMBL/GenBank/DDBJ databases">
        <authorList>
            <person name="Peeters C."/>
        </authorList>
    </citation>
    <scope>NUCLEOTIDE SEQUENCE [LARGE SCALE GENOMIC DNA]</scope>
    <source>
        <strain evidence="3 4">LMG 26411</strain>
    </source>
</reference>
<dbReference type="RefSeq" id="WP_211956263.1">
    <property type="nucleotide sequence ID" value="NZ_CAJPVI010000038.1"/>
</dbReference>
<organism evidence="3 4">
    <name type="scientific">Cupriavidus numazuensis</name>
    <dbReference type="NCBI Taxonomy" id="221992"/>
    <lineage>
        <taxon>Bacteria</taxon>
        <taxon>Pseudomonadati</taxon>
        <taxon>Pseudomonadota</taxon>
        <taxon>Betaproteobacteria</taxon>
        <taxon>Burkholderiales</taxon>
        <taxon>Burkholderiaceae</taxon>
        <taxon>Cupriavidus</taxon>
    </lineage>
</organism>
<name>A0ABM8TP66_9BURK</name>
<dbReference type="EMBL" id="CAJPVI010000038">
    <property type="protein sequence ID" value="CAG2156834.1"/>
    <property type="molecule type" value="Genomic_DNA"/>
</dbReference>
<accession>A0ABM8TP66</accession>
<protein>
    <recommendedName>
        <fullName evidence="2">ESPR domain-containing protein</fullName>
    </recommendedName>
</protein>
<evidence type="ECO:0000313" key="4">
    <source>
        <dbReference type="Proteomes" id="UP000672657"/>
    </source>
</evidence>
<comment type="caution">
    <text evidence="3">The sequence shown here is derived from an EMBL/GenBank/DDBJ whole genome shotgun (WGS) entry which is preliminary data.</text>
</comment>
<dbReference type="Pfam" id="PF13018">
    <property type="entry name" value="ESPR"/>
    <property type="match status" value="1"/>
</dbReference>
<feature type="domain" description="ESPR" evidence="2">
    <location>
        <begin position="1"/>
        <end position="50"/>
    </location>
</feature>
<evidence type="ECO:0000313" key="3">
    <source>
        <dbReference type="EMBL" id="CAG2156834.1"/>
    </source>
</evidence>
<proteinExistence type="predicted"/>
<evidence type="ECO:0000259" key="2">
    <source>
        <dbReference type="Pfam" id="PF13018"/>
    </source>
</evidence>
<dbReference type="Proteomes" id="UP000672657">
    <property type="component" value="Unassembled WGS sequence"/>
</dbReference>
<keyword evidence="4" id="KW-1185">Reference proteome</keyword>
<evidence type="ECO:0000256" key="1">
    <source>
        <dbReference type="SAM" id="MobiDB-lite"/>
    </source>
</evidence>